<evidence type="ECO:0000256" key="4">
    <source>
        <dbReference type="ARBA" id="ARBA00022679"/>
    </source>
</evidence>
<proteinExistence type="inferred from homology"/>
<feature type="transmembrane region" description="Helical" evidence="8">
    <location>
        <begin position="14"/>
        <end position="38"/>
    </location>
</feature>
<keyword evidence="6 8" id="KW-1133">Transmembrane helix</keyword>
<evidence type="ECO:0000256" key="8">
    <source>
        <dbReference type="SAM" id="Phobius"/>
    </source>
</evidence>
<comment type="subcellular location">
    <subcellularLocation>
        <location evidence="1">Cell membrane</location>
    </subcellularLocation>
</comment>
<sequence length="209" mass="24165">MQKKSMGYLFFKRLFDVILSLIALIILSPVFLVVYLTYQFGVNKGPVIFRQKRVGLAGRDFYILKFRSMVVNADEKLKSDPKLYAKYVANNYKLEPKQDPRITAFGRLLRKTSIDELPQFVNILRGDMSLIGPRPVVREELKEYGDQVDKLLSVKPGAMGLWQASGRSNIGYPERCEIELRYVDEASLWFDFTILIKNIFRIFTSEGAY</sequence>
<organism evidence="10 11">
    <name type="scientific">Furfurilactobacillus curtus</name>
    <dbReference type="NCBI Taxonomy" id="1746200"/>
    <lineage>
        <taxon>Bacteria</taxon>
        <taxon>Bacillati</taxon>
        <taxon>Bacillota</taxon>
        <taxon>Bacilli</taxon>
        <taxon>Lactobacillales</taxon>
        <taxon>Lactobacillaceae</taxon>
        <taxon>Furfurilactobacillus</taxon>
    </lineage>
</organism>
<evidence type="ECO:0000256" key="6">
    <source>
        <dbReference type="ARBA" id="ARBA00022989"/>
    </source>
</evidence>
<evidence type="ECO:0000256" key="1">
    <source>
        <dbReference type="ARBA" id="ARBA00004236"/>
    </source>
</evidence>
<comment type="caution">
    <text evidence="10">The sequence shown here is derived from an EMBL/GenBank/DDBJ whole genome shotgun (WGS) entry which is preliminary data.</text>
</comment>
<evidence type="ECO:0000256" key="2">
    <source>
        <dbReference type="ARBA" id="ARBA00006464"/>
    </source>
</evidence>
<feature type="domain" description="Bacterial sugar transferase" evidence="9">
    <location>
        <begin position="12"/>
        <end position="203"/>
    </location>
</feature>
<keyword evidence="3" id="KW-1003">Cell membrane</keyword>
<evidence type="ECO:0000313" key="10">
    <source>
        <dbReference type="EMBL" id="GKT06171.1"/>
    </source>
</evidence>
<comment type="similarity">
    <text evidence="2">Belongs to the bacterial sugar transferase family.</text>
</comment>
<evidence type="ECO:0000313" key="11">
    <source>
        <dbReference type="Proteomes" id="UP001628078"/>
    </source>
</evidence>
<name>A0ABQ5JNN2_9LACO</name>
<dbReference type="Proteomes" id="UP001628078">
    <property type="component" value="Unassembled WGS sequence"/>
</dbReference>
<gene>
    <name evidence="10" type="ORF">JCM31185_14580</name>
</gene>
<keyword evidence="5 8" id="KW-0812">Transmembrane</keyword>
<evidence type="ECO:0000256" key="3">
    <source>
        <dbReference type="ARBA" id="ARBA00022475"/>
    </source>
</evidence>
<protein>
    <submittedName>
        <fullName evidence="10">Exopolysaccharide biosynthesis protein</fullName>
    </submittedName>
</protein>
<evidence type="ECO:0000256" key="5">
    <source>
        <dbReference type="ARBA" id="ARBA00022692"/>
    </source>
</evidence>
<dbReference type="InterPro" id="IPR003362">
    <property type="entry name" value="Bact_transf"/>
</dbReference>
<accession>A0ABQ5JNN2</accession>
<evidence type="ECO:0000256" key="7">
    <source>
        <dbReference type="ARBA" id="ARBA00023136"/>
    </source>
</evidence>
<keyword evidence="7 8" id="KW-0472">Membrane</keyword>
<dbReference type="PANTHER" id="PTHR30576:SF4">
    <property type="entry name" value="UNDECAPRENYL-PHOSPHATE GALACTOSE PHOSPHOTRANSFERASE"/>
    <property type="match status" value="1"/>
</dbReference>
<dbReference type="RefSeq" id="WP_407884090.1">
    <property type="nucleotide sequence ID" value="NZ_BQXO01000004.1"/>
</dbReference>
<dbReference type="PANTHER" id="PTHR30576">
    <property type="entry name" value="COLANIC BIOSYNTHESIS UDP-GLUCOSE LIPID CARRIER TRANSFERASE"/>
    <property type="match status" value="1"/>
</dbReference>
<reference evidence="10 11" key="1">
    <citation type="submission" date="2022-03" db="EMBL/GenBank/DDBJ databases">
        <title>Draft genome sequence of Furfurilactobacillus curtus JCM 31185.</title>
        <authorList>
            <person name="Suzuki S."/>
            <person name="Endo A."/>
            <person name="Kajikawa A."/>
        </authorList>
    </citation>
    <scope>NUCLEOTIDE SEQUENCE [LARGE SCALE GENOMIC DNA]</scope>
    <source>
        <strain evidence="10 11">JCM 31185</strain>
    </source>
</reference>
<dbReference type="EMBL" id="BQXO01000004">
    <property type="protein sequence ID" value="GKT06171.1"/>
    <property type="molecule type" value="Genomic_DNA"/>
</dbReference>
<evidence type="ECO:0000259" key="9">
    <source>
        <dbReference type="Pfam" id="PF02397"/>
    </source>
</evidence>
<dbReference type="Pfam" id="PF02397">
    <property type="entry name" value="Bac_transf"/>
    <property type="match status" value="1"/>
</dbReference>
<keyword evidence="11" id="KW-1185">Reference proteome</keyword>
<keyword evidence="4" id="KW-0808">Transferase</keyword>